<comment type="caution">
    <text evidence="2">The sequence shown here is derived from an EMBL/GenBank/DDBJ whole genome shotgun (WGS) entry which is preliminary data.</text>
</comment>
<organism evidence="2 3">
    <name type="scientific">Candidatus Falkowbacteria bacterium CG23_combo_of_CG06-09_8_20_14_all_49_15</name>
    <dbReference type="NCBI Taxonomy" id="1974572"/>
    <lineage>
        <taxon>Bacteria</taxon>
        <taxon>Candidatus Falkowiibacteriota</taxon>
    </lineage>
</organism>
<evidence type="ECO:0000313" key="3">
    <source>
        <dbReference type="Proteomes" id="UP000230729"/>
    </source>
</evidence>
<dbReference type="Proteomes" id="UP000230729">
    <property type="component" value="Unassembled WGS sequence"/>
</dbReference>
<reference evidence="2 3" key="1">
    <citation type="submission" date="2017-09" db="EMBL/GenBank/DDBJ databases">
        <title>Depth-based differentiation of microbial function through sediment-hosted aquifers and enrichment of novel symbionts in the deep terrestrial subsurface.</title>
        <authorList>
            <person name="Probst A.J."/>
            <person name="Ladd B."/>
            <person name="Jarett J.K."/>
            <person name="Geller-Mcgrath D.E."/>
            <person name="Sieber C.M."/>
            <person name="Emerson J.B."/>
            <person name="Anantharaman K."/>
            <person name="Thomas B.C."/>
            <person name="Malmstrom R."/>
            <person name="Stieglmeier M."/>
            <person name="Klingl A."/>
            <person name="Woyke T."/>
            <person name="Ryan C.M."/>
            <person name="Banfield J.F."/>
        </authorList>
    </citation>
    <scope>NUCLEOTIDE SEQUENCE [LARGE SCALE GENOMIC DNA]</scope>
    <source>
        <strain evidence="2">CG23_combo_of_CG06-09_8_20_14_all_49_15</strain>
    </source>
</reference>
<sequence length="454" mass="47478">MIIDNGSSEESGQSTPIDSGAVSMQESQEPAETADLAAADPSILTEENTTGPDSGTDGTQASPAAADSAETPANSETDADSAAGATEQIGEPQVLGLDESFADDPSNTDVAGEIVSGPSATEHWVSTGFVRDLAITRLSALGLWLMDRSADPSSAGRDDGPDAGAQFLPSGRFATDKNLSICAVVANPVDLAQTSVSAEIFYPDNIAFGRAGQSGCGLKQGETVLTRLDMPAGQNLACAQIREQNNNLPAWYNSAEGGWPYGYDTICGDSGYLASGQAAVFCGPASLAYDDPAGTYRVKISAQHSAADIAAESRFEYLALTVFENDFEAVQYGPVKASQWKIVLGDKIWGGGQPTARNIGNTNLRVKIWQNDFGLGQSESGWNIRYEARVGESGTFTVYEPEKSGLLPEILPVGQSSSLDFGVLIEKFPPAGTVFSGQMLLTAEAAPFPLCALN</sequence>
<feature type="compositionally biased region" description="Polar residues" evidence="1">
    <location>
        <begin position="45"/>
        <end position="62"/>
    </location>
</feature>
<evidence type="ECO:0000313" key="2">
    <source>
        <dbReference type="EMBL" id="PIP33722.1"/>
    </source>
</evidence>
<feature type="region of interest" description="Disordered" evidence="1">
    <location>
        <begin position="1"/>
        <end position="83"/>
    </location>
</feature>
<dbReference type="AlphaFoldDB" id="A0A2G9ZKP2"/>
<evidence type="ECO:0000256" key="1">
    <source>
        <dbReference type="SAM" id="MobiDB-lite"/>
    </source>
</evidence>
<feature type="compositionally biased region" description="Polar residues" evidence="1">
    <location>
        <begin position="1"/>
        <end position="30"/>
    </location>
</feature>
<proteinExistence type="predicted"/>
<dbReference type="EMBL" id="PCSD01000067">
    <property type="protein sequence ID" value="PIP33722.1"/>
    <property type="molecule type" value="Genomic_DNA"/>
</dbReference>
<name>A0A2G9ZKP2_9BACT</name>
<protein>
    <submittedName>
        <fullName evidence="2">Uncharacterized protein</fullName>
    </submittedName>
</protein>
<accession>A0A2G9ZKP2</accession>
<gene>
    <name evidence="2" type="ORF">COX22_02835</name>
</gene>